<evidence type="ECO:0000313" key="2">
    <source>
        <dbReference type="Proteomes" id="UP000219259"/>
    </source>
</evidence>
<dbReference type="AlphaFoldDB" id="A0A2A6EB69"/>
<organism evidence="1 2">
    <name type="scientific">Tannerella forsythia</name>
    <name type="common">Bacteroides forsythus</name>
    <dbReference type="NCBI Taxonomy" id="28112"/>
    <lineage>
        <taxon>Bacteria</taxon>
        <taxon>Pseudomonadati</taxon>
        <taxon>Bacteroidota</taxon>
        <taxon>Bacteroidia</taxon>
        <taxon>Bacteroidales</taxon>
        <taxon>Tannerellaceae</taxon>
        <taxon>Tannerella</taxon>
    </lineage>
</organism>
<name>A0A2A6EB69_TANFO</name>
<proteinExistence type="predicted"/>
<comment type="caution">
    <text evidence="1">The sequence shown here is derived from an EMBL/GenBank/DDBJ whole genome shotgun (WGS) entry which is preliminary data.</text>
</comment>
<sequence>MMASELVKGKAYDYVRKDGSRHTVTYMYASVNFFMFKMQHGNGVLSLSYSVVNEHIQEKQ</sequence>
<protein>
    <submittedName>
        <fullName evidence="1">Uncharacterized protein</fullName>
    </submittedName>
</protein>
<evidence type="ECO:0000313" key="1">
    <source>
        <dbReference type="EMBL" id="PDP44682.1"/>
    </source>
</evidence>
<reference evidence="1 2" key="1">
    <citation type="submission" date="2017-09" db="EMBL/GenBank/DDBJ databases">
        <title>Phase variable restriction modification systems are present in the genome sequences of periodontal pathogens Prevotella intermedia, Tannerella forsythia and Porphyromonas gingivalis.</title>
        <authorList>
            <person name="Haigh R.D."/>
            <person name="Crawford L."/>
            <person name="Ralph J."/>
            <person name="Wanford J."/>
            <person name="Vartoukian S.R."/>
            <person name="Hijazib K."/>
            <person name="Wade W."/>
            <person name="Oggioni M.R."/>
        </authorList>
    </citation>
    <scope>NUCLEOTIDE SEQUENCE [LARGE SCALE GENOMIC DNA]</scope>
    <source>
        <strain evidence="1 2">WW11663</strain>
    </source>
</reference>
<accession>A0A2A6EB69</accession>
<dbReference type="Proteomes" id="UP000219259">
    <property type="component" value="Unassembled WGS sequence"/>
</dbReference>
<dbReference type="EMBL" id="NSLJ01000004">
    <property type="protein sequence ID" value="PDP44682.1"/>
    <property type="molecule type" value="Genomic_DNA"/>
</dbReference>
<gene>
    <name evidence="1" type="ORF">CLI86_02050</name>
</gene>